<feature type="transmembrane region" description="Helical" evidence="1">
    <location>
        <begin position="124"/>
        <end position="144"/>
    </location>
</feature>
<feature type="transmembrane region" description="Helical" evidence="1">
    <location>
        <begin position="96"/>
        <end position="112"/>
    </location>
</feature>
<evidence type="ECO:0000313" key="3">
    <source>
        <dbReference type="Proteomes" id="UP000184096"/>
    </source>
</evidence>
<keyword evidence="1" id="KW-0472">Membrane</keyword>
<keyword evidence="3" id="KW-1185">Reference proteome</keyword>
<name>A0A1M7TUF0_9BRAD</name>
<proteinExistence type="predicted"/>
<accession>A0A1M7TUF0</accession>
<feature type="transmembrane region" description="Helical" evidence="1">
    <location>
        <begin position="50"/>
        <end position="75"/>
    </location>
</feature>
<reference evidence="3" key="1">
    <citation type="submission" date="2016-11" db="EMBL/GenBank/DDBJ databases">
        <authorList>
            <person name="Varghese N."/>
            <person name="Submissions S."/>
        </authorList>
    </citation>
    <scope>NUCLEOTIDE SEQUENCE [LARGE SCALE GENOMIC DNA]</scope>
    <source>
        <strain evidence="3">GAS401</strain>
    </source>
</reference>
<evidence type="ECO:0000313" key="2">
    <source>
        <dbReference type="EMBL" id="SHN74330.1"/>
    </source>
</evidence>
<dbReference type="OrthoDB" id="8225779at2"/>
<protein>
    <recommendedName>
        <fullName evidence="4">DUF2269 family protein</fullName>
    </recommendedName>
</protein>
<keyword evidence="1" id="KW-1133">Transmembrane helix</keyword>
<dbReference type="AlphaFoldDB" id="A0A1M7TUF0"/>
<keyword evidence="1" id="KW-0812">Transmembrane</keyword>
<gene>
    <name evidence="2" type="ORF">SAMN05444170_2707</name>
</gene>
<dbReference type="RefSeq" id="WP_072818319.1">
    <property type="nucleotide sequence ID" value="NZ_LT670849.1"/>
</dbReference>
<evidence type="ECO:0008006" key="4">
    <source>
        <dbReference type="Google" id="ProtNLM"/>
    </source>
</evidence>
<dbReference type="EMBL" id="LT670849">
    <property type="protein sequence ID" value="SHN74330.1"/>
    <property type="molecule type" value="Genomic_DNA"/>
</dbReference>
<evidence type="ECO:0000256" key="1">
    <source>
        <dbReference type="SAM" id="Phobius"/>
    </source>
</evidence>
<sequence length="153" mass="17182">MSTFLVILHGLLAVALLGSITHQAIAVVWPARSKAGFVNAYRSVSSRVYVNANIVLFLIVAFLGGYIYPIYRVWVRTYLENARLFPAVGSFEIKEQFISIGLGLLPLYWLVWRRPDPASDSARTAVTLMLCFIVWFGFIVGHILNNIRGFFGL</sequence>
<dbReference type="Proteomes" id="UP000184096">
    <property type="component" value="Chromosome I"/>
</dbReference>
<organism evidence="2 3">
    <name type="scientific">Bradyrhizobium erythrophlei</name>
    <dbReference type="NCBI Taxonomy" id="1437360"/>
    <lineage>
        <taxon>Bacteria</taxon>
        <taxon>Pseudomonadati</taxon>
        <taxon>Pseudomonadota</taxon>
        <taxon>Alphaproteobacteria</taxon>
        <taxon>Hyphomicrobiales</taxon>
        <taxon>Nitrobacteraceae</taxon>
        <taxon>Bradyrhizobium</taxon>
    </lineage>
</organism>